<reference evidence="1 2" key="1">
    <citation type="submission" date="2018-02" db="EMBL/GenBank/DDBJ databases">
        <title>The genomes of Aspergillus section Nigri reveals drivers in fungal speciation.</title>
        <authorList>
            <consortium name="DOE Joint Genome Institute"/>
            <person name="Vesth T.C."/>
            <person name="Nybo J."/>
            <person name="Theobald S."/>
            <person name="Brandl J."/>
            <person name="Frisvad J.C."/>
            <person name="Nielsen K.F."/>
            <person name="Lyhne E.K."/>
            <person name="Kogle M.E."/>
            <person name="Kuo A."/>
            <person name="Riley R."/>
            <person name="Clum A."/>
            <person name="Nolan M."/>
            <person name="Lipzen A."/>
            <person name="Salamov A."/>
            <person name="Henrissat B."/>
            <person name="Wiebenga A."/>
            <person name="De vries R.P."/>
            <person name="Grigoriev I.V."/>
            <person name="Mortensen U.H."/>
            <person name="Andersen M.R."/>
            <person name="Baker S.E."/>
        </authorList>
    </citation>
    <scope>NUCLEOTIDE SEQUENCE [LARGE SCALE GENOMIC DNA]</scope>
    <source>
        <strain evidence="1 2">CBS 707.79</strain>
    </source>
</reference>
<dbReference type="AlphaFoldDB" id="A0A319D5F7"/>
<proteinExistence type="predicted"/>
<accession>A0A319D5F7</accession>
<name>A0A319D5F7_9EURO</name>
<gene>
    <name evidence="1" type="ORF">BO71DRAFT_431935</name>
</gene>
<sequence length="312" mass="35940">MAEVKIAKLESIVARKLETWDIPCMMWGEPVLALYGVAHANITHSSWVIPDEDIKAAADLLEAGGFRHLENEIVCRGESAPPPIPDYTLAPPPYAESEFPVALYRKSRLLWTFPPMVTGEPMEPDYYMTTFDERLSSAIVGRDWQLTGMHHSMVIPTPEKYIEAMLLLQIRDLDGHAALNYWRRSINHLVFEVLLQSDSPQLDWSHIQSPWLECLQEKKNREQDADLHEGDSSELGTLVRKIYIWLKEAKEIPAPEGIQSPRFKWDLFKQGFDELGLKVEESYLTGPTRKPENMREHDGLSSYLRHLIYRDE</sequence>
<evidence type="ECO:0000313" key="1">
    <source>
        <dbReference type="EMBL" id="PYH92401.1"/>
    </source>
</evidence>
<keyword evidence="2" id="KW-1185">Reference proteome</keyword>
<protein>
    <submittedName>
        <fullName evidence="1">Uncharacterized protein</fullName>
    </submittedName>
</protein>
<organism evidence="1 2">
    <name type="scientific">Aspergillus ellipticus CBS 707.79</name>
    <dbReference type="NCBI Taxonomy" id="1448320"/>
    <lineage>
        <taxon>Eukaryota</taxon>
        <taxon>Fungi</taxon>
        <taxon>Dikarya</taxon>
        <taxon>Ascomycota</taxon>
        <taxon>Pezizomycotina</taxon>
        <taxon>Eurotiomycetes</taxon>
        <taxon>Eurotiomycetidae</taxon>
        <taxon>Eurotiales</taxon>
        <taxon>Aspergillaceae</taxon>
        <taxon>Aspergillus</taxon>
        <taxon>Aspergillus subgen. Circumdati</taxon>
    </lineage>
</organism>
<evidence type="ECO:0000313" key="2">
    <source>
        <dbReference type="Proteomes" id="UP000247810"/>
    </source>
</evidence>
<dbReference type="Proteomes" id="UP000247810">
    <property type="component" value="Unassembled WGS sequence"/>
</dbReference>
<dbReference type="EMBL" id="KZ825917">
    <property type="protein sequence ID" value="PYH92401.1"/>
    <property type="molecule type" value="Genomic_DNA"/>
</dbReference>
<dbReference type="OrthoDB" id="4499271at2759"/>
<dbReference type="VEuPathDB" id="FungiDB:BO71DRAFT_431935"/>